<keyword evidence="11" id="KW-0234">DNA repair</keyword>
<sequence>MALLGLTEWVRRDASGDHRETVEPDLERAVPVASAGPEPEAASPVPPPEATASAVVSRPPPPVAATPVEREPVAEDWEGLAAQVASCTACALHETRTQAVFGVGQRQAELMLVGEGPGEQEDLRGEPFVGAAGQLLDQMLAAIGQSRQSTVYIANVVKCRPPGNRKPHAAEAGACRDFLEAQIRLVQPKLIVALGQVAAAGLLGEDAPVGRMRQGAHVHAATQTPVIVTYHPAYYLRQPLEKRKGWEDLKRIRAQLTAST</sequence>
<dbReference type="GO" id="GO:0004844">
    <property type="term" value="F:uracil DNA N-glycosylase activity"/>
    <property type="evidence" value="ECO:0007669"/>
    <property type="project" value="UniProtKB-EC"/>
</dbReference>
<evidence type="ECO:0000313" key="14">
    <source>
        <dbReference type="EMBL" id="PWN56705.1"/>
    </source>
</evidence>
<accession>A0A363UMP0</accession>
<evidence type="ECO:0000256" key="7">
    <source>
        <dbReference type="ARBA" id="ARBA00022763"/>
    </source>
</evidence>
<dbReference type="CDD" id="cd10030">
    <property type="entry name" value="UDG-F4_TTUDGA_SPO1dp_like"/>
    <property type="match status" value="1"/>
</dbReference>
<organism evidence="14 15">
    <name type="scientific">Abyssibacter profundi</name>
    <dbReference type="NCBI Taxonomy" id="2182787"/>
    <lineage>
        <taxon>Bacteria</taxon>
        <taxon>Pseudomonadati</taxon>
        <taxon>Pseudomonadota</taxon>
        <taxon>Gammaproteobacteria</taxon>
        <taxon>Chromatiales</taxon>
        <taxon>Oceanococcaceae</taxon>
        <taxon>Abyssibacter</taxon>
    </lineage>
</organism>
<evidence type="ECO:0000256" key="3">
    <source>
        <dbReference type="ARBA" id="ARBA00012030"/>
    </source>
</evidence>
<proteinExistence type="inferred from homology"/>
<evidence type="ECO:0000313" key="15">
    <source>
        <dbReference type="Proteomes" id="UP000251800"/>
    </source>
</evidence>
<dbReference type="Proteomes" id="UP000251800">
    <property type="component" value="Unassembled WGS sequence"/>
</dbReference>
<reference evidence="14 15" key="1">
    <citation type="submission" date="2018-05" db="EMBL/GenBank/DDBJ databases">
        <title>Abyssibacter profundi OUC007T gen. nov., sp. nov, a marine bacterium isolated from seawater of the Mariana Trench.</title>
        <authorList>
            <person name="Zhou S."/>
        </authorList>
    </citation>
    <scope>NUCLEOTIDE SEQUENCE [LARGE SCALE GENOMIC DNA]</scope>
    <source>
        <strain evidence="14 15">OUC007</strain>
    </source>
</reference>
<keyword evidence="10" id="KW-0411">Iron-sulfur</keyword>
<evidence type="ECO:0000256" key="1">
    <source>
        <dbReference type="ARBA" id="ARBA00001400"/>
    </source>
</evidence>
<name>A0A363UMP0_9GAMM</name>
<evidence type="ECO:0000256" key="9">
    <source>
        <dbReference type="ARBA" id="ARBA00023004"/>
    </source>
</evidence>
<keyword evidence="8" id="KW-0378">Hydrolase</keyword>
<dbReference type="SUPFAM" id="SSF52141">
    <property type="entry name" value="Uracil-DNA glycosylase-like"/>
    <property type="match status" value="1"/>
</dbReference>
<dbReference type="PANTHER" id="PTHR33693">
    <property type="entry name" value="TYPE-5 URACIL-DNA GLYCOSYLASE"/>
    <property type="match status" value="1"/>
</dbReference>
<feature type="region of interest" description="Disordered" evidence="12">
    <location>
        <begin position="1"/>
        <end position="69"/>
    </location>
</feature>
<keyword evidence="15" id="KW-1185">Reference proteome</keyword>
<comment type="similarity">
    <text evidence="2">Belongs to the uracil-DNA glycosylase (UDG) superfamily. Type 4 (UDGa) family.</text>
</comment>
<dbReference type="InterPro" id="IPR005273">
    <property type="entry name" value="Ura-DNA_glyco_family4"/>
</dbReference>
<dbReference type="NCBIfam" id="TIGR00758">
    <property type="entry name" value="UDG_fam4"/>
    <property type="match status" value="1"/>
</dbReference>
<gene>
    <name evidence="14" type="ORF">DEH80_07095</name>
</gene>
<protein>
    <recommendedName>
        <fullName evidence="4">Type-4 uracil-DNA glycosylase</fullName>
        <ecNumber evidence="3">3.2.2.27</ecNumber>
    </recommendedName>
</protein>
<evidence type="ECO:0000256" key="11">
    <source>
        <dbReference type="ARBA" id="ARBA00023204"/>
    </source>
</evidence>
<evidence type="ECO:0000256" key="4">
    <source>
        <dbReference type="ARBA" id="ARBA00019403"/>
    </source>
</evidence>
<feature type="compositionally biased region" description="Basic and acidic residues" evidence="12">
    <location>
        <begin position="9"/>
        <end position="28"/>
    </location>
</feature>
<dbReference type="Pfam" id="PF03167">
    <property type="entry name" value="UDG"/>
    <property type="match status" value="1"/>
</dbReference>
<keyword evidence="9" id="KW-0408">Iron</keyword>
<dbReference type="InterPro" id="IPR005122">
    <property type="entry name" value="Uracil-DNA_glycosylase-like"/>
</dbReference>
<dbReference type="SMART" id="SM00987">
    <property type="entry name" value="UreE_C"/>
    <property type="match status" value="1"/>
</dbReference>
<dbReference type="GO" id="GO:0046872">
    <property type="term" value="F:metal ion binding"/>
    <property type="evidence" value="ECO:0007669"/>
    <property type="project" value="UniProtKB-KW"/>
</dbReference>
<dbReference type="PANTHER" id="PTHR33693:SF1">
    <property type="entry name" value="TYPE-4 URACIL-DNA GLYCOSYLASE"/>
    <property type="match status" value="1"/>
</dbReference>
<evidence type="ECO:0000256" key="6">
    <source>
        <dbReference type="ARBA" id="ARBA00022723"/>
    </source>
</evidence>
<evidence type="ECO:0000256" key="10">
    <source>
        <dbReference type="ARBA" id="ARBA00023014"/>
    </source>
</evidence>
<dbReference type="EMBL" id="QEQK01000005">
    <property type="protein sequence ID" value="PWN56705.1"/>
    <property type="molecule type" value="Genomic_DNA"/>
</dbReference>
<dbReference type="Gene3D" id="3.40.470.10">
    <property type="entry name" value="Uracil-DNA glycosylase-like domain"/>
    <property type="match status" value="1"/>
</dbReference>
<comment type="catalytic activity">
    <reaction evidence="1">
        <text>Hydrolyzes single-stranded DNA or mismatched double-stranded DNA and polynucleotides, releasing free uracil.</text>
        <dbReference type="EC" id="3.2.2.27"/>
    </reaction>
</comment>
<dbReference type="InterPro" id="IPR036895">
    <property type="entry name" value="Uracil-DNA_glycosylase-like_sf"/>
</dbReference>
<evidence type="ECO:0000259" key="13">
    <source>
        <dbReference type="SMART" id="SM00986"/>
    </source>
</evidence>
<dbReference type="AlphaFoldDB" id="A0A363UMP0"/>
<dbReference type="GO" id="GO:0051539">
    <property type="term" value="F:4 iron, 4 sulfur cluster binding"/>
    <property type="evidence" value="ECO:0007669"/>
    <property type="project" value="UniProtKB-KW"/>
</dbReference>
<evidence type="ECO:0000256" key="8">
    <source>
        <dbReference type="ARBA" id="ARBA00022801"/>
    </source>
</evidence>
<dbReference type="OrthoDB" id="5290748at2"/>
<feature type="domain" description="Uracil-DNA glycosylase-like" evidence="13">
    <location>
        <begin position="101"/>
        <end position="250"/>
    </location>
</feature>
<evidence type="ECO:0000256" key="12">
    <source>
        <dbReference type="SAM" id="MobiDB-lite"/>
    </source>
</evidence>
<comment type="caution">
    <text evidence="14">The sequence shown here is derived from an EMBL/GenBank/DDBJ whole genome shotgun (WGS) entry which is preliminary data.</text>
</comment>
<dbReference type="EC" id="3.2.2.27" evidence="3"/>
<evidence type="ECO:0000256" key="5">
    <source>
        <dbReference type="ARBA" id="ARBA00022485"/>
    </source>
</evidence>
<dbReference type="InterPro" id="IPR051536">
    <property type="entry name" value="UDG_Type-4/5"/>
</dbReference>
<evidence type="ECO:0000256" key="2">
    <source>
        <dbReference type="ARBA" id="ARBA00006521"/>
    </source>
</evidence>
<dbReference type="GO" id="GO:0006281">
    <property type="term" value="P:DNA repair"/>
    <property type="evidence" value="ECO:0007669"/>
    <property type="project" value="UniProtKB-KW"/>
</dbReference>
<keyword evidence="6" id="KW-0479">Metal-binding</keyword>
<keyword evidence="7" id="KW-0227">DNA damage</keyword>
<feature type="compositionally biased region" description="Low complexity" evidence="12">
    <location>
        <begin position="29"/>
        <end position="43"/>
    </location>
</feature>
<keyword evidence="5" id="KW-0004">4Fe-4S</keyword>
<dbReference type="SMART" id="SM00986">
    <property type="entry name" value="UDG"/>
    <property type="match status" value="1"/>
</dbReference>